<evidence type="ECO:0000256" key="1">
    <source>
        <dbReference type="SAM" id="MobiDB-lite"/>
    </source>
</evidence>
<dbReference type="AlphaFoldDB" id="A0A3B6KC90"/>
<protein>
    <recommendedName>
        <fullName evidence="4">DUF4378 domain-containing protein</fullName>
    </recommendedName>
</protein>
<dbReference type="Gramene" id="TraesCS5A03G0026000.1">
    <property type="protein sequence ID" value="TraesCS5A03G0026000.1.CDS"/>
    <property type="gene ID" value="TraesCS5A03G0026000"/>
</dbReference>
<dbReference type="OMA" id="WEWHGEA"/>
<dbReference type="Proteomes" id="UP000019116">
    <property type="component" value="Chromosome 5A"/>
</dbReference>
<reference evidence="2" key="1">
    <citation type="submission" date="2018-08" db="EMBL/GenBank/DDBJ databases">
        <authorList>
            <person name="Rossello M."/>
        </authorList>
    </citation>
    <scope>NUCLEOTIDE SEQUENCE [LARGE SCALE GENOMIC DNA]</scope>
    <source>
        <strain evidence="2">cv. Chinese Spring</strain>
    </source>
</reference>
<dbReference type="GeneID" id="123106323"/>
<reference evidence="2" key="2">
    <citation type="submission" date="2018-10" db="UniProtKB">
        <authorList>
            <consortium name="EnsemblPlants"/>
        </authorList>
    </citation>
    <scope>IDENTIFICATION</scope>
</reference>
<feature type="compositionally biased region" description="Basic and acidic residues" evidence="1">
    <location>
        <begin position="132"/>
        <end position="141"/>
    </location>
</feature>
<accession>A0A3B6KC90</accession>
<organism evidence="2">
    <name type="scientific">Triticum aestivum</name>
    <name type="common">Wheat</name>
    <dbReference type="NCBI Taxonomy" id="4565"/>
    <lineage>
        <taxon>Eukaryota</taxon>
        <taxon>Viridiplantae</taxon>
        <taxon>Streptophyta</taxon>
        <taxon>Embryophyta</taxon>
        <taxon>Tracheophyta</taxon>
        <taxon>Spermatophyta</taxon>
        <taxon>Magnoliopsida</taxon>
        <taxon>Liliopsida</taxon>
        <taxon>Poales</taxon>
        <taxon>Poaceae</taxon>
        <taxon>BOP clade</taxon>
        <taxon>Pooideae</taxon>
        <taxon>Triticodae</taxon>
        <taxon>Triticeae</taxon>
        <taxon>Triticinae</taxon>
        <taxon>Triticum</taxon>
    </lineage>
</organism>
<proteinExistence type="predicted"/>
<dbReference type="EnsemblPlants" id="TraesCS5A02G011400.1">
    <property type="protein sequence ID" value="TraesCS5A02G011400.1"/>
    <property type="gene ID" value="TraesCS5A02G011400"/>
</dbReference>
<dbReference type="PANTHER" id="PTHR36885">
    <property type="entry name" value="EXPRESSED PROTEIN"/>
    <property type="match status" value="1"/>
</dbReference>
<evidence type="ECO:0000313" key="3">
    <source>
        <dbReference type="Proteomes" id="UP000019116"/>
    </source>
</evidence>
<evidence type="ECO:0008006" key="4">
    <source>
        <dbReference type="Google" id="ProtNLM"/>
    </source>
</evidence>
<dbReference type="PANTHER" id="PTHR36885:SF6">
    <property type="entry name" value="DUF4378 DOMAIN-CONTAINING PROTEIN"/>
    <property type="match status" value="1"/>
</dbReference>
<feature type="region of interest" description="Disordered" evidence="1">
    <location>
        <begin position="98"/>
        <end position="141"/>
    </location>
</feature>
<dbReference type="OrthoDB" id="642320at2759"/>
<keyword evidence="3" id="KW-1185">Reference proteome</keyword>
<dbReference type="Gramene" id="TraesCS5A02G011400.1">
    <property type="protein sequence ID" value="TraesCS5A02G011400.1"/>
    <property type="gene ID" value="TraesCS5A02G011400"/>
</dbReference>
<sequence>MAGGVRRLSEVLREQQEPFLLQGEPCCSVNNKGVRASWGRAVRRAVPRWRSDGLAVGCFPCAARKRESFRPLSRAGHAHCDDDARRLSPVSVLDVLRCSDDEEEASSSPTLSDWEEEEDDKPSSTAGSSPPPDKKEESEEEWRKVVSSWERVAGDIARVPVLAQLDLLSSMSAREWEWHGEAEAERVGASVEAMIFEEMSADAVRDMVDL</sequence>
<gene>
    <name evidence="2" type="primary">LOC123106323</name>
</gene>
<dbReference type="RefSeq" id="XP_044384457.1">
    <property type="nucleotide sequence ID" value="XM_044528522.1"/>
</dbReference>
<evidence type="ECO:0000313" key="2">
    <source>
        <dbReference type="EnsemblPlants" id="TraesCS5A02G011400.1"/>
    </source>
</evidence>
<name>A0A3B6KC90_WHEAT</name>